<evidence type="ECO:0000256" key="1">
    <source>
        <dbReference type="SAM" id="SignalP"/>
    </source>
</evidence>
<accession>A0AAW1K2Y5</accession>
<sequence>MMLIGINLLASNVSCIRCYVCDASNCSNFNVLNKISFERQCPSELLSCVTHKNGRTIVSRACETGKFRGCYSINGGDFCFCHSNLCNGLNYNFESDDEELEEGSGTEPPPQFDATTELIPRKSSNANVLKSVILPVYLILWLI</sequence>
<keyword evidence="1" id="KW-0732">Signal</keyword>
<feature type="chain" id="PRO_5043441410" description="UPAR/Ly6 domain-containing protein" evidence="1">
    <location>
        <begin position="19"/>
        <end position="143"/>
    </location>
</feature>
<feature type="signal peptide" evidence="1">
    <location>
        <begin position="1"/>
        <end position="18"/>
    </location>
</feature>
<name>A0AAW1K2Y5_POPJA</name>
<evidence type="ECO:0000313" key="3">
    <source>
        <dbReference type="Proteomes" id="UP001458880"/>
    </source>
</evidence>
<gene>
    <name evidence="2" type="ORF">QE152_g25003</name>
</gene>
<reference evidence="2 3" key="1">
    <citation type="journal article" date="2024" name="BMC Genomics">
        <title>De novo assembly and annotation of Popillia japonica's genome with initial clues to its potential as an invasive pest.</title>
        <authorList>
            <person name="Cucini C."/>
            <person name="Boschi S."/>
            <person name="Funari R."/>
            <person name="Cardaioli E."/>
            <person name="Iannotti N."/>
            <person name="Marturano G."/>
            <person name="Paoli F."/>
            <person name="Bruttini M."/>
            <person name="Carapelli A."/>
            <person name="Frati F."/>
            <person name="Nardi F."/>
        </authorList>
    </citation>
    <scope>NUCLEOTIDE SEQUENCE [LARGE SCALE GENOMIC DNA]</scope>
    <source>
        <strain evidence="2">DMR45628</strain>
    </source>
</reference>
<protein>
    <recommendedName>
        <fullName evidence="4">UPAR/Ly6 domain-containing protein</fullName>
    </recommendedName>
</protein>
<dbReference type="Proteomes" id="UP001458880">
    <property type="component" value="Unassembled WGS sequence"/>
</dbReference>
<organism evidence="2 3">
    <name type="scientific">Popillia japonica</name>
    <name type="common">Japanese beetle</name>
    <dbReference type="NCBI Taxonomy" id="7064"/>
    <lineage>
        <taxon>Eukaryota</taxon>
        <taxon>Metazoa</taxon>
        <taxon>Ecdysozoa</taxon>
        <taxon>Arthropoda</taxon>
        <taxon>Hexapoda</taxon>
        <taxon>Insecta</taxon>
        <taxon>Pterygota</taxon>
        <taxon>Neoptera</taxon>
        <taxon>Endopterygota</taxon>
        <taxon>Coleoptera</taxon>
        <taxon>Polyphaga</taxon>
        <taxon>Scarabaeiformia</taxon>
        <taxon>Scarabaeidae</taxon>
        <taxon>Rutelinae</taxon>
        <taxon>Popillia</taxon>
    </lineage>
</organism>
<evidence type="ECO:0000313" key="2">
    <source>
        <dbReference type="EMBL" id="KAK9712243.1"/>
    </source>
</evidence>
<keyword evidence="3" id="KW-1185">Reference proteome</keyword>
<proteinExistence type="predicted"/>
<dbReference type="AlphaFoldDB" id="A0AAW1K2Y5"/>
<evidence type="ECO:0008006" key="4">
    <source>
        <dbReference type="Google" id="ProtNLM"/>
    </source>
</evidence>
<dbReference type="EMBL" id="JASPKY010000266">
    <property type="protein sequence ID" value="KAK9712243.1"/>
    <property type="molecule type" value="Genomic_DNA"/>
</dbReference>
<comment type="caution">
    <text evidence="2">The sequence shown here is derived from an EMBL/GenBank/DDBJ whole genome shotgun (WGS) entry which is preliminary data.</text>
</comment>